<dbReference type="EMBL" id="GL883027">
    <property type="protein sequence ID" value="EGG14902.1"/>
    <property type="molecule type" value="Genomic_DNA"/>
</dbReference>
<dbReference type="GeneID" id="14866778"/>
<evidence type="ECO:0000256" key="2">
    <source>
        <dbReference type="ARBA" id="ARBA00022692"/>
    </source>
</evidence>
<dbReference type="GO" id="GO:0016020">
    <property type="term" value="C:membrane"/>
    <property type="evidence" value="ECO:0007669"/>
    <property type="project" value="UniProtKB-SubCell"/>
</dbReference>
<feature type="transmembrane region" description="Helical" evidence="5">
    <location>
        <begin position="266"/>
        <end position="288"/>
    </location>
</feature>
<protein>
    <recommendedName>
        <fullName evidence="8">Transmembrane protein</fullName>
    </recommendedName>
</protein>
<dbReference type="OrthoDB" id="5348404at2759"/>
<feature type="transmembrane region" description="Helical" evidence="5">
    <location>
        <begin position="222"/>
        <end position="246"/>
    </location>
</feature>
<evidence type="ECO:0000256" key="4">
    <source>
        <dbReference type="ARBA" id="ARBA00023136"/>
    </source>
</evidence>
<evidence type="ECO:0008006" key="8">
    <source>
        <dbReference type="Google" id="ProtNLM"/>
    </source>
</evidence>
<keyword evidence="4 5" id="KW-0472">Membrane</keyword>
<dbReference type="AlphaFoldDB" id="F4QBD0"/>
<proteinExistence type="predicted"/>
<keyword evidence="2 5" id="KW-0812">Transmembrane</keyword>
<sequence>MDKFDQSDVIIDKSSNELQPQQIIIPNNIPTIYALFIMAAIFVTIATALSIYLIYQHLKYYTQPEHQRYIVRIVFMIPLYGIYSLLCLGLYDYVVYFSLFRDCYESYALYMFFALCVRYCGGDKNLIIHFISSPPMKCIFPFSCIHFKPNEMGILQYVIVRPIVALVSAILEINGLYDESHFAVKRFYVYSFVLNNLSVTVALFILLLFYQATIEELSPYKPLLKFTSIKIVIFFCFWQSIIIFFLEKMSWLPSIDGEYSISQVSYVLNNFLICFEMFCVSFLHLYAFPYELYRVRSFSTTPLVHNVQMGTLFKSVINSVSQRDMFTETMNAFKGSSKYKSKPLQINDIEMEMGEFKSYEDQGVIDLCDLMNTYNDLNIYNDRNSKPLTTINHYGSNVKKNRNPTTTTNTSILVSTNHFSDEDFFGLMHNDYSAFDMTEIEEELDYSLNFDEDDDSQDVGFTLRR</sequence>
<dbReference type="STRING" id="1054147.F4QBD0"/>
<dbReference type="RefSeq" id="XP_004351418.1">
    <property type="nucleotide sequence ID" value="XM_004351366.1"/>
</dbReference>
<evidence type="ECO:0000313" key="7">
    <source>
        <dbReference type="Proteomes" id="UP000007797"/>
    </source>
</evidence>
<dbReference type="SMART" id="SM01417">
    <property type="entry name" value="Solute_trans_a"/>
    <property type="match status" value="1"/>
</dbReference>
<name>F4QBD0_CACFS</name>
<accession>F4QBD0</accession>
<keyword evidence="7" id="KW-1185">Reference proteome</keyword>
<evidence type="ECO:0000313" key="6">
    <source>
        <dbReference type="EMBL" id="EGG14902.1"/>
    </source>
</evidence>
<feature type="transmembrane region" description="Helical" evidence="5">
    <location>
        <begin position="189"/>
        <end position="210"/>
    </location>
</feature>
<organism evidence="6 7">
    <name type="scientific">Cavenderia fasciculata</name>
    <name type="common">Slime mold</name>
    <name type="synonym">Dictyostelium fasciculatum</name>
    <dbReference type="NCBI Taxonomy" id="261658"/>
    <lineage>
        <taxon>Eukaryota</taxon>
        <taxon>Amoebozoa</taxon>
        <taxon>Evosea</taxon>
        <taxon>Eumycetozoa</taxon>
        <taxon>Dictyostelia</taxon>
        <taxon>Acytosteliales</taxon>
        <taxon>Cavenderiaceae</taxon>
        <taxon>Cavenderia</taxon>
    </lineage>
</organism>
<dbReference type="OMA" id="SHHHWLD"/>
<evidence type="ECO:0000256" key="5">
    <source>
        <dbReference type="SAM" id="Phobius"/>
    </source>
</evidence>
<keyword evidence="3 5" id="KW-1133">Transmembrane helix</keyword>
<dbReference type="Proteomes" id="UP000007797">
    <property type="component" value="Unassembled WGS sequence"/>
</dbReference>
<dbReference type="PANTHER" id="PTHR23423">
    <property type="entry name" value="ORGANIC SOLUTE TRANSPORTER-RELATED"/>
    <property type="match status" value="1"/>
</dbReference>
<dbReference type="KEGG" id="dfa:DFA_10775"/>
<evidence type="ECO:0000256" key="1">
    <source>
        <dbReference type="ARBA" id="ARBA00004141"/>
    </source>
</evidence>
<dbReference type="Pfam" id="PF03619">
    <property type="entry name" value="Solute_trans_a"/>
    <property type="match status" value="1"/>
</dbReference>
<evidence type="ECO:0000256" key="3">
    <source>
        <dbReference type="ARBA" id="ARBA00022989"/>
    </source>
</evidence>
<comment type="subcellular location">
    <subcellularLocation>
        <location evidence="1">Membrane</location>
        <topology evidence="1">Multi-pass membrane protein</topology>
    </subcellularLocation>
</comment>
<feature type="transmembrane region" description="Helical" evidence="5">
    <location>
        <begin position="75"/>
        <end position="98"/>
    </location>
</feature>
<dbReference type="InterPro" id="IPR005178">
    <property type="entry name" value="Ostalpha/TMEM184C"/>
</dbReference>
<gene>
    <name evidence="6" type="ORF">DFA_10775</name>
</gene>
<feature type="transmembrane region" description="Helical" evidence="5">
    <location>
        <begin position="32"/>
        <end position="55"/>
    </location>
</feature>
<reference evidence="7" key="1">
    <citation type="journal article" date="2011" name="Genome Res.">
        <title>Phylogeny-wide analysis of social amoeba genomes highlights ancient origins for complex intercellular communication.</title>
        <authorList>
            <person name="Heidel A.J."/>
            <person name="Lawal H.M."/>
            <person name="Felder M."/>
            <person name="Schilde C."/>
            <person name="Helps N.R."/>
            <person name="Tunggal B."/>
            <person name="Rivero F."/>
            <person name="John U."/>
            <person name="Schleicher M."/>
            <person name="Eichinger L."/>
            <person name="Platzer M."/>
            <person name="Noegel A.A."/>
            <person name="Schaap P."/>
            <person name="Gloeckner G."/>
        </authorList>
    </citation>
    <scope>NUCLEOTIDE SEQUENCE [LARGE SCALE GENOMIC DNA]</scope>
    <source>
        <strain evidence="7">SH3</strain>
    </source>
</reference>